<feature type="compositionally biased region" description="Low complexity" evidence="7">
    <location>
        <begin position="849"/>
        <end position="859"/>
    </location>
</feature>
<dbReference type="AlphaFoldDB" id="A0ABD2WVV4"/>
<dbReference type="GO" id="GO:0005730">
    <property type="term" value="C:nucleolus"/>
    <property type="evidence" value="ECO:0007669"/>
    <property type="project" value="UniProtKB-SubCell"/>
</dbReference>
<sequence length="879" mass="100810">MVKKVRKVSPFEVHVNRDKSKVLGRKIKADHGLPGVSRSKAIRKRKNTLLVEYKNRDKNNVFLDKRIGERNQNLTPEERTLARFTAEKLKSYGNKNMSNMNEDEILTFKGQSLMDVEKYDDLRISDNDSEDGDERSGLLDKKFIEENHFGGGMLSKATSRKDIIQQIIINDKIRKAEKQKEKEEKINLTEKIDSEWHDLLPLISFGNKDDTNKTEEAEVTEKTTKSQEKGDSYDVTMRALKFEARLPATDKLRPVEEIEREEKAALEKYEKERLERMHGFTDADTEYLKQHKSADDLDDYKIEEIVDEGSDVEDEKIMTFADMIEHMRKKKAKEEKNGEEDTSDDEIEESDAGEDDESDAEQDNESDAEQDDENDDVEESDAQSINGTDDAKEHVSENSEEDADEDEQESDTENSKVEEDEQDSDDENNVNTKKHEKMSNNESDKDDSSSKEESESESEDNLSDLREETSDEESEEEETPKQTVQEKKGLEKPISSKTECLIQKDIESIISDHYKNKKKDKNSSLELFSTLLEHLENQFAFGNDPTKERFFKTFDRMCPHMYDLAHANPSETRNVILTYIRKKHDEFENKSKIYPGLNTIILFKLISLLYPTSDFRHHVVTPSIVFMSQILLKCKVKSKLDVAKGLFIVALILEYTALSGRWDPAAINYLRGILFVSLPKPLTKVPTVVPPFKNTSVLGNILVLEKNQSKTKLSELSAEDIKMKAKDFSDTEMDDDFRIRAFCTSINLLHAFESQLNKFDAAFTQGEENRLFNFRKEETQTIETIRSINYGYNLRRQTQEQGLVAGEAGGEEADTQAEARKEGRGARDTSRHGLHHEDQDQGGDRQQHGEQAQVQQVQGRARRGGARVQKVQEDIGPLV</sequence>
<dbReference type="InterPro" id="IPR007276">
    <property type="entry name" value="Nop14"/>
</dbReference>
<dbReference type="PANTHER" id="PTHR23183:SF0">
    <property type="entry name" value="NUCLEOLAR PROTEIN 14"/>
    <property type="match status" value="1"/>
</dbReference>
<evidence type="ECO:0008006" key="10">
    <source>
        <dbReference type="Google" id="ProtNLM"/>
    </source>
</evidence>
<evidence type="ECO:0000313" key="9">
    <source>
        <dbReference type="Proteomes" id="UP001627154"/>
    </source>
</evidence>
<feature type="region of interest" description="Disordered" evidence="7">
    <location>
        <begin position="207"/>
        <end position="230"/>
    </location>
</feature>
<feature type="region of interest" description="Disordered" evidence="7">
    <location>
        <begin position="329"/>
        <end position="492"/>
    </location>
</feature>
<comment type="subcellular location">
    <subcellularLocation>
        <location evidence="1">Nucleus</location>
        <location evidence="1">Nucleolus</location>
    </subcellularLocation>
</comment>
<feature type="compositionally biased region" description="Basic and acidic residues" evidence="7">
    <location>
        <begin position="437"/>
        <end position="453"/>
    </location>
</feature>
<comment type="caution">
    <text evidence="8">The sequence shown here is derived from an EMBL/GenBank/DDBJ whole genome shotgun (WGS) entry which is preliminary data.</text>
</comment>
<keyword evidence="9" id="KW-1185">Reference proteome</keyword>
<evidence type="ECO:0000256" key="1">
    <source>
        <dbReference type="ARBA" id="ARBA00004604"/>
    </source>
</evidence>
<evidence type="ECO:0000313" key="8">
    <source>
        <dbReference type="EMBL" id="KAL3397097.1"/>
    </source>
</evidence>
<feature type="compositionally biased region" description="Basic and acidic residues" evidence="7">
    <location>
        <begin position="817"/>
        <end position="848"/>
    </location>
</feature>
<protein>
    <recommendedName>
        <fullName evidence="10">Nucleolar protein 14</fullName>
    </recommendedName>
</protein>
<dbReference type="Pfam" id="PF04147">
    <property type="entry name" value="Nop14"/>
    <property type="match status" value="1"/>
</dbReference>
<feature type="compositionally biased region" description="Acidic residues" evidence="7">
    <location>
        <begin position="337"/>
        <end position="381"/>
    </location>
</feature>
<accession>A0ABD2WVV4</accession>
<keyword evidence="5" id="KW-0539">Nucleus</keyword>
<feature type="compositionally biased region" description="Acidic residues" evidence="7">
    <location>
        <begin position="398"/>
        <end position="428"/>
    </location>
</feature>
<evidence type="ECO:0000256" key="2">
    <source>
        <dbReference type="ARBA" id="ARBA00007466"/>
    </source>
</evidence>
<evidence type="ECO:0000256" key="3">
    <source>
        <dbReference type="ARBA" id="ARBA00022517"/>
    </source>
</evidence>
<dbReference type="EMBL" id="JBJJXI010000067">
    <property type="protein sequence ID" value="KAL3397097.1"/>
    <property type="molecule type" value="Genomic_DNA"/>
</dbReference>
<keyword evidence="4" id="KW-0698">rRNA processing</keyword>
<comment type="similarity">
    <text evidence="2">Belongs to the NOP14 family.</text>
</comment>
<dbReference type="PANTHER" id="PTHR23183">
    <property type="entry name" value="NOP14"/>
    <property type="match status" value="1"/>
</dbReference>
<organism evidence="8 9">
    <name type="scientific">Trichogramma kaykai</name>
    <dbReference type="NCBI Taxonomy" id="54128"/>
    <lineage>
        <taxon>Eukaryota</taxon>
        <taxon>Metazoa</taxon>
        <taxon>Ecdysozoa</taxon>
        <taxon>Arthropoda</taxon>
        <taxon>Hexapoda</taxon>
        <taxon>Insecta</taxon>
        <taxon>Pterygota</taxon>
        <taxon>Neoptera</taxon>
        <taxon>Endopterygota</taxon>
        <taxon>Hymenoptera</taxon>
        <taxon>Apocrita</taxon>
        <taxon>Proctotrupomorpha</taxon>
        <taxon>Chalcidoidea</taxon>
        <taxon>Trichogrammatidae</taxon>
        <taxon>Trichogramma</taxon>
    </lineage>
</organism>
<dbReference type="GO" id="GO:0006364">
    <property type="term" value="P:rRNA processing"/>
    <property type="evidence" value="ECO:0007669"/>
    <property type="project" value="UniProtKB-KW"/>
</dbReference>
<feature type="region of interest" description="Disordered" evidence="7">
    <location>
        <begin position="807"/>
        <end position="879"/>
    </location>
</feature>
<proteinExistence type="inferred from homology"/>
<dbReference type="Proteomes" id="UP001627154">
    <property type="component" value="Unassembled WGS sequence"/>
</dbReference>
<evidence type="ECO:0000256" key="4">
    <source>
        <dbReference type="ARBA" id="ARBA00022552"/>
    </source>
</evidence>
<evidence type="ECO:0000256" key="6">
    <source>
        <dbReference type="ARBA" id="ARBA00024695"/>
    </source>
</evidence>
<gene>
    <name evidence="8" type="ORF">TKK_009125</name>
</gene>
<keyword evidence="3" id="KW-0690">Ribosome biogenesis</keyword>
<name>A0ABD2WVV4_9HYME</name>
<reference evidence="8 9" key="1">
    <citation type="journal article" date="2024" name="bioRxiv">
        <title>A reference genome for Trichogramma kaykai: A tiny desert-dwelling parasitoid wasp with competing sex-ratio distorters.</title>
        <authorList>
            <person name="Culotta J."/>
            <person name="Lindsey A.R."/>
        </authorList>
    </citation>
    <scope>NUCLEOTIDE SEQUENCE [LARGE SCALE GENOMIC DNA]</scope>
    <source>
        <strain evidence="8 9">KSX58</strain>
    </source>
</reference>
<evidence type="ECO:0000256" key="7">
    <source>
        <dbReference type="SAM" id="MobiDB-lite"/>
    </source>
</evidence>
<evidence type="ECO:0000256" key="5">
    <source>
        <dbReference type="ARBA" id="ARBA00023242"/>
    </source>
</evidence>
<feature type="compositionally biased region" description="Acidic residues" evidence="7">
    <location>
        <begin position="469"/>
        <end position="478"/>
    </location>
</feature>
<comment type="function">
    <text evidence="6">Involved in nucleolar processing of pre-18S ribosomal RNA. Has a role in the nuclear export of 40S pre-ribosomal subunit to the cytoplasm.</text>
</comment>